<dbReference type="GO" id="GO:0016887">
    <property type="term" value="F:ATP hydrolysis activity"/>
    <property type="evidence" value="ECO:0007669"/>
    <property type="project" value="InterPro"/>
</dbReference>
<sequence length="296" mass="31718">MEIALEAEQLGKRYGRTWALRDCSLRLPTGRIAALVGPNGAGKSTLLHLAVGLLRPDAGAVRVFGESPYGNPAVLPEIGFVAQDTPLYRDFTAAELVHLGGRMNKRWDAALARNRLAQLGIPPNLPVGKLSGGQRAQVALALALAKRPRLLLLDEPVASLDPLARREFLQSLMGSVAESETTVLLSSHLLADLERICDYLIVLHAARVQLAGPVDDLVEAHRQLIGPRHGDGPISGVAGVVRASHTARQSTLLVRTDGQAVDPEWAVHDVTLEDLILAYLADGETTVSHTAWEVPA</sequence>
<evidence type="ECO:0000256" key="2">
    <source>
        <dbReference type="ARBA" id="ARBA00022741"/>
    </source>
</evidence>
<reference evidence="6" key="1">
    <citation type="submission" date="2018-05" db="EMBL/GenBank/DDBJ databases">
        <title>Micromonospora globispora sp. nov. and Micromonospora rugosa sp. nov., isolated from marine sediment.</title>
        <authorList>
            <person name="Carro L."/>
            <person name="Aysel V."/>
            <person name="Cetin D."/>
            <person name="Igual J.M."/>
            <person name="Klenk H.-P."/>
            <person name="Trujillo M.E."/>
            <person name="Sahin N."/>
        </authorList>
    </citation>
    <scope>NUCLEOTIDE SEQUENCE [LARGE SCALE GENOMIC DNA]</scope>
    <source>
        <strain evidence="6">S2904</strain>
    </source>
</reference>
<dbReference type="InterPro" id="IPR027417">
    <property type="entry name" value="P-loop_NTPase"/>
</dbReference>
<dbReference type="GO" id="GO:0005524">
    <property type="term" value="F:ATP binding"/>
    <property type="evidence" value="ECO:0007669"/>
    <property type="project" value="UniProtKB-KW"/>
</dbReference>
<dbReference type="Gene3D" id="3.40.50.300">
    <property type="entry name" value="P-loop containing nucleotide triphosphate hydrolases"/>
    <property type="match status" value="1"/>
</dbReference>
<dbReference type="PANTHER" id="PTHR42939:SF1">
    <property type="entry name" value="ABC TRANSPORTER ATP-BINDING PROTEIN ALBC-RELATED"/>
    <property type="match status" value="1"/>
</dbReference>
<dbReference type="AlphaFoldDB" id="A0A317K5F8"/>
<dbReference type="InterPro" id="IPR003593">
    <property type="entry name" value="AAA+_ATPase"/>
</dbReference>
<name>A0A317K5F8_9ACTN</name>
<dbReference type="PANTHER" id="PTHR42939">
    <property type="entry name" value="ABC TRANSPORTER ATP-BINDING PROTEIN ALBC-RELATED"/>
    <property type="match status" value="1"/>
</dbReference>
<accession>A0A317K5F8</accession>
<evidence type="ECO:0000259" key="4">
    <source>
        <dbReference type="PROSITE" id="PS50893"/>
    </source>
</evidence>
<evidence type="ECO:0000313" key="5">
    <source>
        <dbReference type="EMBL" id="PWU48273.1"/>
    </source>
</evidence>
<evidence type="ECO:0000313" key="6">
    <source>
        <dbReference type="Proteomes" id="UP000245683"/>
    </source>
</evidence>
<dbReference type="EMBL" id="QGSV01000165">
    <property type="protein sequence ID" value="PWU48273.1"/>
    <property type="molecule type" value="Genomic_DNA"/>
</dbReference>
<gene>
    <name evidence="5" type="ORF">DLJ46_12320</name>
</gene>
<comment type="caution">
    <text evidence="5">The sequence shown here is derived from an EMBL/GenBank/DDBJ whole genome shotgun (WGS) entry which is preliminary data.</text>
</comment>
<dbReference type="Proteomes" id="UP000245683">
    <property type="component" value="Unassembled WGS sequence"/>
</dbReference>
<dbReference type="InterPro" id="IPR051782">
    <property type="entry name" value="ABC_Transporter_VariousFunc"/>
</dbReference>
<dbReference type="PROSITE" id="PS50893">
    <property type="entry name" value="ABC_TRANSPORTER_2"/>
    <property type="match status" value="1"/>
</dbReference>
<organism evidence="5 6">
    <name type="scientific">Micromonospora globispora</name>
    <dbReference type="NCBI Taxonomy" id="1450148"/>
    <lineage>
        <taxon>Bacteria</taxon>
        <taxon>Bacillati</taxon>
        <taxon>Actinomycetota</taxon>
        <taxon>Actinomycetes</taxon>
        <taxon>Micromonosporales</taxon>
        <taxon>Micromonosporaceae</taxon>
        <taxon>Micromonospora</taxon>
    </lineage>
</organism>
<dbReference type="RefSeq" id="WP_109944803.1">
    <property type="nucleotide sequence ID" value="NZ_QGGF01000414.1"/>
</dbReference>
<feature type="domain" description="ABC transporter" evidence="4">
    <location>
        <begin position="5"/>
        <end position="230"/>
    </location>
</feature>
<dbReference type="OrthoDB" id="9804819at2"/>
<dbReference type="CDD" id="cd03230">
    <property type="entry name" value="ABC_DR_subfamily_A"/>
    <property type="match status" value="1"/>
</dbReference>
<evidence type="ECO:0000256" key="1">
    <source>
        <dbReference type="ARBA" id="ARBA00022448"/>
    </source>
</evidence>
<dbReference type="SMART" id="SM00382">
    <property type="entry name" value="AAA"/>
    <property type="match status" value="1"/>
</dbReference>
<dbReference type="Pfam" id="PF00005">
    <property type="entry name" value="ABC_tran"/>
    <property type="match status" value="1"/>
</dbReference>
<dbReference type="SUPFAM" id="SSF52540">
    <property type="entry name" value="P-loop containing nucleoside triphosphate hydrolases"/>
    <property type="match status" value="1"/>
</dbReference>
<evidence type="ECO:0000256" key="3">
    <source>
        <dbReference type="ARBA" id="ARBA00022840"/>
    </source>
</evidence>
<protein>
    <submittedName>
        <fullName evidence="5">ABC transporter ATP-binding protein</fullName>
    </submittedName>
</protein>
<keyword evidence="3 5" id="KW-0067">ATP-binding</keyword>
<dbReference type="InterPro" id="IPR003439">
    <property type="entry name" value="ABC_transporter-like_ATP-bd"/>
</dbReference>
<proteinExistence type="predicted"/>
<keyword evidence="2" id="KW-0547">Nucleotide-binding</keyword>
<keyword evidence="6" id="KW-1185">Reference proteome</keyword>
<keyword evidence="1" id="KW-0813">Transport</keyword>